<sequence length="212" mass="23873">MIYTVPVTGVFITNMYFLIDEKTKHGFLIDPGASADLILQVIKRYGFQIEKILITHGHFDHIGAAEIVSNKLRAPIYIHEKGKRYITDPIWNLSEESGLKVVLRDVQYLNHGDVISLESNPNIMVHVIYVPGHTTDSIVFYSKEEKAAFVGDSIFKGSLGRSDFYGGDEVQLFTEVITKILTLPEDTVLYSGHSEPTTVGIERARIYKKVVE</sequence>
<dbReference type="Gene3D" id="3.60.15.10">
    <property type="entry name" value="Ribonuclease Z/Hydroxyacylglutathione hydrolase-like"/>
    <property type="match status" value="1"/>
</dbReference>
<dbReference type="InterPro" id="IPR051453">
    <property type="entry name" value="MBL_Glyoxalase_II"/>
</dbReference>
<evidence type="ECO:0000256" key="4">
    <source>
        <dbReference type="ARBA" id="ARBA00022833"/>
    </source>
</evidence>
<dbReference type="eggNOG" id="COG0491">
    <property type="taxonomic scope" value="Bacteria"/>
</dbReference>
<organism evidence="6 7">
    <name type="scientific">Desulfitobacterium metallireducens DSM 15288</name>
    <dbReference type="NCBI Taxonomy" id="871968"/>
    <lineage>
        <taxon>Bacteria</taxon>
        <taxon>Bacillati</taxon>
        <taxon>Bacillota</taxon>
        <taxon>Clostridia</taxon>
        <taxon>Eubacteriales</taxon>
        <taxon>Desulfitobacteriaceae</taxon>
        <taxon>Desulfitobacterium</taxon>
    </lineage>
</organism>
<dbReference type="CDD" id="cd06262">
    <property type="entry name" value="metallo-hydrolase-like_MBL-fold"/>
    <property type="match status" value="1"/>
</dbReference>
<dbReference type="SMART" id="SM00849">
    <property type="entry name" value="Lactamase_B"/>
    <property type="match status" value="1"/>
</dbReference>
<dbReference type="Proteomes" id="UP000010847">
    <property type="component" value="Chromosome"/>
</dbReference>
<accession>W0EA93</accession>
<keyword evidence="7" id="KW-1185">Reference proteome</keyword>
<comment type="cofactor">
    <cofactor evidence="1">
        <name>Zn(2+)</name>
        <dbReference type="ChEBI" id="CHEBI:29105"/>
    </cofactor>
</comment>
<dbReference type="AlphaFoldDB" id="W0EA93"/>
<evidence type="ECO:0000259" key="5">
    <source>
        <dbReference type="SMART" id="SM00849"/>
    </source>
</evidence>
<dbReference type="GO" id="GO:0046872">
    <property type="term" value="F:metal ion binding"/>
    <property type="evidence" value="ECO:0007669"/>
    <property type="project" value="UniProtKB-KW"/>
</dbReference>
<dbReference type="InterPro" id="IPR036866">
    <property type="entry name" value="RibonucZ/Hydroxyglut_hydro"/>
</dbReference>
<dbReference type="KEGG" id="dmt:DESME_04800"/>
<keyword evidence="3" id="KW-0378">Hydrolase</keyword>
<evidence type="ECO:0000256" key="1">
    <source>
        <dbReference type="ARBA" id="ARBA00001947"/>
    </source>
</evidence>
<evidence type="ECO:0000313" key="7">
    <source>
        <dbReference type="Proteomes" id="UP000010847"/>
    </source>
</evidence>
<dbReference type="Pfam" id="PF00753">
    <property type="entry name" value="Lactamase_B"/>
    <property type="match status" value="1"/>
</dbReference>
<dbReference type="PANTHER" id="PTHR46233">
    <property type="entry name" value="HYDROXYACYLGLUTATHIONE HYDROLASE GLOC"/>
    <property type="match status" value="1"/>
</dbReference>
<reference evidence="6 7" key="1">
    <citation type="submission" date="2013-12" db="EMBL/GenBank/DDBJ databases">
        <authorList>
            <consortium name="DOE Joint Genome Institute"/>
            <person name="Smidt H."/>
            <person name="Huntemann M."/>
            <person name="Han J."/>
            <person name="Chen A."/>
            <person name="Kyrpides N."/>
            <person name="Mavromatis K."/>
            <person name="Markowitz V."/>
            <person name="Palaniappan K."/>
            <person name="Ivanova N."/>
            <person name="Schaumberg A."/>
            <person name="Pati A."/>
            <person name="Liolios K."/>
            <person name="Nordberg H.P."/>
            <person name="Cantor M.N."/>
            <person name="Hua S.X."/>
            <person name="Woyke T."/>
        </authorList>
    </citation>
    <scope>NUCLEOTIDE SEQUENCE [LARGE SCALE GENOMIC DNA]</scope>
    <source>
        <strain evidence="7">DSM 15288</strain>
    </source>
</reference>
<keyword evidence="2" id="KW-0479">Metal-binding</keyword>
<evidence type="ECO:0000313" key="6">
    <source>
        <dbReference type="EMBL" id="AHF06453.1"/>
    </source>
</evidence>
<gene>
    <name evidence="6" type="ORF">DESME_04800</name>
</gene>
<evidence type="ECO:0000256" key="3">
    <source>
        <dbReference type="ARBA" id="ARBA00022801"/>
    </source>
</evidence>
<evidence type="ECO:0000256" key="2">
    <source>
        <dbReference type="ARBA" id="ARBA00022723"/>
    </source>
</evidence>
<protein>
    <submittedName>
        <fullName evidence="6">Metallo-beta-lactamase</fullName>
    </submittedName>
</protein>
<name>W0EA93_9FIRM</name>
<dbReference type="GO" id="GO:0016787">
    <property type="term" value="F:hydrolase activity"/>
    <property type="evidence" value="ECO:0007669"/>
    <property type="project" value="UniProtKB-KW"/>
</dbReference>
<proteinExistence type="predicted"/>
<dbReference type="PANTHER" id="PTHR46233:SF3">
    <property type="entry name" value="HYDROXYACYLGLUTATHIONE HYDROLASE GLOC"/>
    <property type="match status" value="1"/>
</dbReference>
<feature type="domain" description="Metallo-beta-lactamase" evidence="5">
    <location>
        <begin position="12"/>
        <end position="193"/>
    </location>
</feature>
<dbReference type="SUPFAM" id="SSF56281">
    <property type="entry name" value="Metallo-hydrolase/oxidoreductase"/>
    <property type="match status" value="1"/>
</dbReference>
<dbReference type="OrthoDB" id="9802248at2"/>
<dbReference type="InterPro" id="IPR001279">
    <property type="entry name" value="Metallo-B-lactamas"/>
</dbReference>
<dbReference type="EMBL" id="CP007032">
    <property type="protein sequence ID" value="AHF06453.1"/>
    <property type="molecule type" value="Genomic_DNA"/>
</dbReference>
<dbReference type="HOGENOM" id="CLU_030571_5_2_9"/>
<dbReference type="STRING" id="871968.DESME_04800"/>
<keyword evidence="4" id="KW-0862">Zinc</keyword>